<feature type="domain" description="Protein kinase" evidence="11">
    <location>
        <begin position="482"/>
        <end position="763"/>
    </location>
</feature>
<evidence type="ECO:0000256" key="5">
    <source>
        <dbReference type="ARBA" id="ARBA00022741"/>
    </source>
</evidence>
<dbReference type="GO" id="GO:0061092">
    <property type="term" value="P:positive regulation of phospholipid translocation"/>
    <property type="evidence" value="ECO:0007669"/>
    <property type="project" value="EnsemblFungi"/>
</dbReference>
<keyword evidence="14" id="KW-1185">Reference proteome</keyword>
<name>G8JUW5_ERECY</name>
<evidence type="ECO:0000256" key="2">
    <source>
        <dbReference type="ARBA" id="ARBA00012513"/>
    </source>
</evidence>
<protein>
    <recommendedName>
        <fullName evidence="2">non-specific serine/threonine protein kinase</fullName>
        <ecNumber evidence="2">2.7.11.1</ecNumber>
    </recommendedName>
</protein>
<organism evidence="13 14">
    <name type="scientific">Eremothecium cymbalariae (strain CBS 270.75 / DBVPG 7215 / KCTC 17166 / NRRL Y-17582)</name>
    <name type="common">Yeast</name>
    <dbReference type="NCBI Taxonomy" id="931890"/>
    <lineage>
        <taxon>Eukaryota</taxon>
        <taxon>Fungi</taxon>
        <taxon>Dikarya</taxon>
        <taxon>Ascomycota</taxon>
        <taxon>Saccharomycotina</taxon>
        <taxon>Saccharomycetes</taxon>
        <taxon>Saccharomycetales</taxon>
        <taxon>Saccharomycetaceae</taxon>
        <taxon>Eremothecium</taxon>
    </lineage>
</organism>
<dbReference type="GO" id="GO:0000749">
    <property type="term" value="P:response to pheromone triggering conjugation with cellular fusion"/>
    <property type="evidence" value="ECO:0007669"/>
    <property type="project" value="EnsemblFungi"/>
</dbReference>
<feature type="region of interest" description="Disordered" evidence="10">
    <location>
        <begin position="1"/>
        <end position="27"/>
    </location>
</feature>
<dbReference type="PROSITE" id="PS50011">
    <property type="entry name" value="PROTEIN_KINASE_DOM"/>
    <property type="match status" value="1"/>
</dbReference>
<dbReference type="InterPro" id="IPR008271">
    <property type="entry name" value="Ser/Thr_kinase_AS"/>
</dbReference>
<dbReference type="STRING" id="931890.G8JUW5"/>
<evidence type="ECO:0000259" key="12">
    <source>
        <dbReference type="PROSITE" id="PS51285"/>
    </source>
</evidence>
<feature type="compositionally biased region" description="Low complexity" evidence="10">
    <location>
        <begin position="236"/>
        <end position="263"/>
    </location>
</feature>
<dbReference type="InterPro" id="IPR011009">
    <property type="entry name" value="Kinase-like_dom_sf"/>
</dbReference>
<feature type="compositionally biased region" description="Low complexity" evidence="10">
    <location>
        <begin position="116"/>
        <end position="125"/>
    </location>
</feature>
<keyword evidence="5" id="KW-0547">Nucleotide-binding</keyword>
<dbReference type="Pfam" id="PF00069">
    <property type="entry name" value="Pkinase"/>
    <property type="match status" value="1"/>
</dbReference>
<dbReference type="SUPFAM" id="SSF56112">
    <property type="entry name" value="Protein kinase-like (PK-like)"/>
    <property type="match status" value="1"/>
</dbReference>
<feature type="compositionally biased region" description="Polar residues" evidence="10">
    <location>
        <begin position="179"/>
        <end position="189"/>
    </location>
</feature>
<comment type="catalytic activity">
    <reaction evidence="8">
        <text>L-threonyl-[protein] + ATP = O-phospho-L-threonyl-[protein] + ADP + H(+)</text>
        <dbReference type="Rhea" id="RHEA:46608"/>
        <dbReference type="Rhea" id="RHEA-COMP:11060"/>
        <dbReference type="Rhea" id="RHEA-COMP:11605"/>
        <dbReference type="ChEBI" id="CHEBI:15378"/>
        <dbReference type="ChEBI" id="CHEBI:30013"/>
        <dbReference type="ChEBI" id="CHEBI:30616"/>
        <dbReference type="ChEBI" id="CHEBI:61977"/>
        <dbReference type="ChEBI" id="CHEBI:456216"/>
        <dbReference type="EC" id="2.7.11.1"/>
    </reaction>
</comment>
<comment type="catalytic activity">
    <reaction evidence="9">
        <text>L-seryl-[protein] + ATP = O-phospho-L-seryl-[protein] + ADP + H(+)</text>
        <dbReference type="Rhea" id="RHEA:17989"/>
        <dbReference type="Rhea" id="RHEA-COMP:9863"/>
        <dbReference type="Rhea" id="RHEA-COMP:11604"/>
        <dbReference type="ChEBI" id="CHEBI:15378"/>
        <dbReference type="ChEBI" id="CHEBI:29999"/>
        <dbReference type="ChEBI" id="CHEBI:30616"/>
        <dbReference type="ChEBI" id="CHEBI:83421"/>
        <dbReference type="ChEBI" id="CHEBI:456216"/>
        <dbReference type="EC" id="2.7.11.1"/>
    </reaction>
</comment>
<dbReference type="PROSITE" id="PS51285">
    <property type="entry name" value="AGC_KINASE_CTER"/>
    <property type="match status" value="1"/>
</dbReference>
<evidence type="ECO:0000256" key="1">
    <source>
        <dbReference type="ARBA" id="ARBA00009903"/>
    </source>
</evidence>
<reference evidence="14" key="1">
    <citation type="journal article" date="2012" name="G3 (Bethesda)">
        <title>Pichia sorbitophila, an interspecies yeast hybrid reveals early steps of genome resolution following polyploidization.</title>
        <authorList>
            <person name="Leh Louis V."/>
            <person name="Despons L."/>
            <person name="Friedrich A."/>
            <person name="Martin T."/>
            <person name="Durrens P."/>
            <person name="Casaregola S."/>
            <person name="Neuveglise C."/>
            <person name="Fairhead C."/>
            <person name="Marck C."/>
            <person name="Cruz J.A."/>
            <person name="Straub M.L."/>
            <person name="Kugler V."/>
            <person name="Sacerdot C."/>
            <person name="Uzunov Z."/>
            <person name="Thierry A."/>
            <person name="Weiss S."/>
            <person name="Bleykasten C."/>
            <person name="De Montigny J."/>
            <person name="Jacques N."/>
            <person name="Jung P."/>
            <person name="Lemaire M."/>
            <person name="Mallet S."/>
            <person name="Morel G."/>
            <person name="Richard G.F."/>
            <person name="Sarkar A."/>
            <person name="Savel G."/>
            <person name="Schacherer J."/>
            <person name="Seret M.L."/>
            <person name="Talla E."/>
            <person name="Samson G."/>
            <person name="Jubin C."/>
            <person name="Poulain J."/>
            <person name="Vacherie B."/>
            <person name="Barbe V."/>
            <person name="Pelletier E."/>
            <person name="Sherman D.J."/>
            <person name="Westhof E."/>
            <person name="Weissenbach J."/>
            <person name="Baret P.V."/>
            <person name="Wincker P."/>
            <person name="Gaillardin C."/>
            <person name="Dujon B."/>
            <person name="Souciet J.L."/>
        </authorList>
    </citation>
    <scope>NUCLEOTIDE SEQUENCE [LARGE SCALE GENOMIC DNA]</scope>
    <source>
        <strain evidence="14">CBS 270.75 / DBVPG 7215 / KCTC 17166 / NRRL Y-17582</strain>
    </source>
</reference>
<dbReference type="PROSITE" id="PS00108">
    <property type="entry name" value="PROTEIN_KINASE_ST"/>
    <property type="match status" value="1"/>
</dbReference>
<dbReference type="FunCoup" id="G8JUW5">
    <property type="interactions" value="244"/>
</dbReference>
<evidence type="ECO:0000256" key="8">
    <source>
        <dbReference type="ARBA" id="ARBA00047899"/>
    </source>
</evidence>
<feature type="compositionally biased region" description="Polar residues" evidence="10">
    <location>
        <begin position="219"/>
        <end position="235"/>
    </location>
</feature>
<feature type="region of interest" description="Disordered" evidence="10">
    <location>
        <begin position="876"/>
        <end position="896"/>
    </location>
</feature>
<keyword evidence="4" id="KW-0808">Transferase</keyword>
<keyword evidence="3" id="KW-0723">Serine/threonine-protein kinase</keyword>
<evidence type="ECO:0000256" key="10">
    <source>
        <dbReference type="SAM" id="MobiDB-lite"/>
    </source>
</evidence>
<dbReference type="GO" id="GO:2000370">
    <property type="term" value="P:positive regulation of clathrin-dependent endocytosis"/>
    <property type="evidence" value="ECO:0007669"/>
    <property type="project" value="EnsemblFungi"/>
</dbReference>
<dbReference type="GO" id="GO:0005524">
    <property type="term" value="F:ATP binding"/>
    <property type="evidence" value="ECO:0007669"/>
    <property type="project" value="UniProtKB-KW"/>
</dbReference>
<feature type="domain" description="AGC-kinase C-terminal" evidence="12">
    <location>
        <begin position="764"/>
        <end position="864"/>
    </location>
</feature>
<dbReference type="Proteomes" id="UP000006790">
    <property type="component" value="Chromosome 6"/>
</dbReference>
<dbReference type="EC" id="2.7.11.1" evidence="2"/>
<accession>G8JUW5</accession>
<proteinExistence type="inferred from homology"/>
<feature type="compositionally biased region" description="Polar residues" evidence="10">
    <location>
        <begin position="198"/>
        <end position="212"/>
    </location>
</feature>
<feature type="compositionally biased region" description="Polar residues" evidence="10">
    <location>
        <begin position="351"/>
        <end position="371"/>
    </location>
</feature>
<gene>
    <name evidence="13" type="ordered locus">Ecym_6040</name>
</gene>
<evidence type="ECO:0000256" key="4">
    <source>
        <dbReference type="ARBA" id="ARBA00022679"/>
    </source>
</evidence>
<dbReference type="Gene3D" id="1.10.510.10">
    <property type="entry name" value="Transferase(Phosphotransferase) domain 1"/>
    <property type="match status" value="1"/>
</dbReference>
<evidence type="ECO:0000313" key="13">
    <source>
        <dbReference type="EMBL" id="AET40444.1"/>
    </source>
</evidence>
<dbReference type="GO" id="GO:0004674">
    <property type="term" value="F:protein serine/threonine kinase activity"/>
    <property type="evidence" value="ECO:0007669"/>
    <property type="project" value="UniProtKB-KW"/>
</dbReference>
<dbReference type="FunFam" id="3.30.200.20:FF:000042">
    <property type="entry name" value="Aurora kinase A"/>
    <property type="match status" value="1"/>
</dbReference>
<dbReference type="EMBL" id="CP002502">
    <property type="protein sequence ID" value="AET40444.1"/>
    <property type="molecule type" value="Genomic_DNA"/>
</dbReference>
<dbReference type="OrthoDB" id="432483at2759"/>
<feature type="region of interest" description="Disordered" evidence="10">
    <location>
        <begin position="159"/>
        <end position="264"/>
    </location>
</feature>
<dbReference type="GO" id="GO:0005737">
    <property type="term" value="C:cytoplasm"/>
    <property type="evidence" value="ECO:0007669"/>
    <property type="project" value="EnsemblFungi"/>
</dbReference>
<feature type="compositionally biased region" description="Basic residues" evidence="10">
    <location>
        <begin position="887"/>
        <end position="896"/>
    </location>
</feature>
<dbReference type="FunFam" id="1.10.510.10:FF:000121">
    <property type="entry name" value="Serine/threonine-protein kinase nrc-2"/>
    <property type="match status" value="1"/>
</dbReference>
<dbReference type="InterPro" id="IPR000719">
    <property type="entry name" value="Prot_kinase_dom"/>
</dbReference>
<keyword evidence="6" id="KW-0418">Kinase</keyword>
<dbReference type="Gene3D" id="3.30.200.20">
    <property type="entry name" value="Phosphorylase Kinase, domain 1"/>
    <property type="match status" value="1"/>
</dbReference>
<dbReference type="PANTHER" id="PTHR45637">
    <property type="entry name" value="FLIPPASE KINASE 1-RELATED"/>
    <property type="match status" value="1"/>
</dbReference>
<evidence type="ECO:0000256" key="9">
    <source>
        <dbReference type="ARBA" id="ARBA00048679"/>
    </source>
</evidence>
<dbReference type="GO" id="GO:0043332">
    <property type="term" value="C:mating projection tip"/>
    <property type="evidence" value="ECO:0007669"/>
    <property type="project" value="EnsemblFungi"/>
</dbReference>
<dbReference type="InParanoid" id="G8JUW5"/>
<feature type="compositionally biased region" description="Polar residues" evidence="10">
    <location>
        <begin position="1"/>
        <end position="24"/>
    </location>
</feature>
<evidence type="ECO:0000256" key="3">
    <source>
        <dbReference type="ARBA" id="ARBA00022527"/>
    </source>
</evidence>
<dbReference type="GO" id="GO:0005886">
    <property type="term" value="C:plasma membrane"/>
    <property type="evidence" value="ECO:0007669"/>
    <property type="project" value="EnsemblFungi"/>
</dbReference>
<keyword evidence="7" id="KW-0067">ATP-binding</keyword>
<evidence type="ECO:0000259" key="11">
    <source>
        <dbReference type="PROSITE" id="PS50011"/>
    </source>
</evidence>
<feature type="region of interest" description="Disordered" evidence="10">
    <location>
        <begin position="351"/>
        <end position="423"/>
    </location>
</feature>
<dbReference type="eggNOG" id="KOG0610">
    <property type="taxonomic scope" value="Eukaryota"/>
</dbReference>
<dbReference type="CDD" id="cd05574">
    <property type="entry name" value="STKc_phototropin_like"/>
    <property type="match status" value="1"/>
</dbReference>
<sequence length="896" mass="99749">MDSSETLKTLQPQTTISDGSSLESASMEWDKQRSLSISKLFPRSFIKRNTSSGLATSPLSQQVVQGVQSGKVDEVVGPGGETFLSIDNNLDAFKDSQDQYPQQLQQDKDKEKHQQQKTQQQQQTDRNTASSTPPGAPPLSKENGKLAFRFKNMFKSSKEITGADAEEDENAKGSRMTPPHNNRVFSGSRYSPDASANRVRSPSTPILSSHSVPSRHHNNTISHINSTPMNSNNLQSPVSPSSSAASGSSSTQKTRSTRSSTVRGVNTCFVYQPPPPHTVEQENGQKLHDNVTSFLLTPTTTQSSMYYMKESNNTSALSLNNIKENEEVRTFSNGNSNNNSNMVLACSTANGTRHMSDTKNSANDSDTSVTEYNPPDPPTPVKSPILRRVASQPKSIEKFDSASSSGEQIGSRMHHSAPSTDQHLQIPTSALLSGSASGVTLSNGEATSSSAKPLTLLKRSQRLRAKSFGNKFREATVGPQSFEKIRLLGQGDVGKVYLVREKKSDRLYALKIFGKAEMIKRKKIKRILAEQEILATSNHPFIVTLYHSFQTEDYLYLCMEYCMGGEFFRALQTRKTKCISEDDARFYASEVTAALEYLHLMGFIYRDLKPENILLHQSGHIMLSDFDLSVQAKGPRNPQVKGNAQSSLVDTKICSDGFRTNSFVGTEEYIAPEVIRGNGHTASVDWWTLGILTYEMLFGFTPFKGENTNQTFSNILKVEATFPNNNEISRTCKDLIKKLLIKSETKRLGSKFGASDIKKHPFFKNLQWSLLRNQEPPLIPVLTEDGYDFAKLSHKKDNKKENKTESAPTCSIQAENSTISSIDTAEEQERIMFEEKVEHDDAVSDDDPFHNFNSMSLMQQDNNSLIYGDNNSYGKITYTPNQNRSRSNSHRSFFKR</sequence>
<evidence type="ECO:0000313" key="14">
    <source>
        <dbReference type="Proteomes" id="UP000006790"/>
    </source>
</evidence>
<dbReference type="OMA" id="TESAPTC"/>
<comment type="similarity">
    <text evidence="1">Belongs to the protein kinase superfamily. AGC Ser/Thr protein kinase family.</text>
</comment>
<dbReference type="HOGENOM" id="CLU_000288_84_2_1"/>
<feature type="region of interest" description="Disordered" evidence="10">
    <location>
        <begin position="94"/>
        <end position="143"/>
    </location>
</feature>
<evidence type="ECO:0000256" key="7">
    <source>
        <dbReference type="ARBA" id="ARBA00022840"/>
    </source>
</evidence>
<dbReference type="InterPro" id="IPR000961">
    <property type="entry name" value="AGC-kinase_C"/>
</dbReference>
<dbReference type="GeneID" id="11470949"/>
<evidence type="ECO:0000256" key="6">
    <source>
        <dbReference type="ARBA" id="ARBA00022777"/>
    </source>
</evidence>
<dbReference type="AlphaFoldDB" id="G8JUW5"/>
<dbReference type="SMART" id="SM00220">
    <property type="entry name" value="S_TKc"/>
    <property type="match status" value="1"/>
</dbReference>
<dbReference type="KEGG" id="erc:Ecym_6040"/>
<dbReference type="RefSeq" id="XP_003647261.1">
    <property type="nucleotide sequence ID" value="XM_003647213.1"/>
</dbReference>